<evidence type="ECO:0000256" key="4">
    <source>
        <dbReference type="PIRSR" id="PIRSR005739-1"/>
    </source>
</evidence>
<dbReference type="OrthoDB" id="1535081at2759"/>
<dbReference type="GO" id="GO:0032259">
    <property type="term" value="P:methylation"/>
    <property type="evidence" value="ECO:0007669"/>
    <property type="project" value="UniProtKB-KW"/>
</dbReference>
<dbReference type="EMBL" id="JAPQKO010000006">
    <property type="protein sequence ID" value="KAJ5155940.1"/>
    <property type="molecule type" value="Genomic_DNA"/>
</dbReference>
<dbReference type="InterPro" id="IPR029063">
    <property type="entry name" value="SAM-dependent_MTases_sf"/>
</dbReference>
<keyword evidence="1" id="KW-0489">Methyltransferase</keyword>
<dbReference type="InterPro" id="IPR036388">
    <property type="entry name" value="WH-like_DNA-bd_sf"/>
</dbReference>
<evidence type="ECO:0000256" key="1">
    <source>
        <dbReference type="ARBA" id="ARBA00022603"/>
    </source>
</evidence>
<dbReference type="InterPro" id="IPR016461">
    <property type="entry name" value="COMT-like"/>
</dbReference>
<evidence type="ECO:0000313" key="8">
    <source>
        <dbReference type="Proteomes" id="UP001146351"/>
    </source>
</evidence>
<dbReference type="AlphaFoldDB" id="A0A9W9HTN0"/>
<dbReference type="Proteomes" id="UP001146351">
    <property type="component" value="Unassembled WGS sequence"/>
</dbReference>
<dbReference type="Pfam" id="PF08100">
    <property type="entry name" value="Dimerisation"/>
    <property type="match status" value="1"/>
</dbReference>
<sequence>MGSIGETHPDNLAIQVELDELNAAAQQYLNGSNAPIGQDARLDLSARAARLSQSIRGPGATAWGQMENMAHMGAMRALIEVGVFRTIPKGGKSMKAQEIADKTGIQKKLLVRLMRAVTPLGPFREVGEEEYAHTRFSEEWIDSPVASLFMLCADEFLEPLVRSHEFLQKDGWQDKVTTRHNPFSFTHDCEGTSMFEWMSARPKLVERFNHSMMAGDGAQLMIDMYPFAKELAGDAEDGRATLVDVGGGRGHILRQLRDLVPELPGRYILQDIPAVVGECDKSLEADGFEAMAHDFFQPQPVKGAVAYYIRRVLHDWPDEPEAKLILQNIAHAMDREKSRLLISEIIVPGTNAGMLTSWLDLAMFTLGGIQRTENNWAHLLDSAGLKIVKIWRAPGTPVGVIEARLK</sequence>
<dbReference type="Gene3D" id="1.10.10.10">
    <property type="entry name" value="Winged helix-like DNA-binding domain superfamily/Winged helix DNA-binding domain"/>
    <property type="match status" value="1"/>
</dbReference>
<dbReference type="SUPFAM" id="SSF46785">
    <property type="entry name" value="Winged helix' DNA-binding domain"/>
    <property type="match status" value="1"/>
</dbReference>
<organism evidence="7 8">
    <name type="scientific">Penicillium capsulatum</name>
    <dbReference type="NCBI Taxonomy" id="69766"/>
    <lineage>
        <taxon>Eukaryota</taxon>
        <taxon>Fungi</taxon>
        <taxon>Dikarya</taxon>
        <taxon>Ascomycota</taxon>
        <taxon>Pezizomycotina</taxon>
        <taxon>Eurotiomycetes</taxon>
        <taxon>Eurotiomycetidae</taxon>
        <taxon>Eurotiales</taxon>
        <taxon>Aspergillaceae</taxon>
        <taxon>Penicillium</taxon>
    </lineage>
</organism>
<dbReference type="GO" id="GO:0046983">
    <property type="term" value="F:protein dimerization activity"/>
    <property type="evidence" value="ECO:0007669"/>
    <property type="project" value="InterPro"/>
</dbReference>
<evidence type="ECO:0000256" key="3">
    <source>
        <dbReference type="ARBA" id="ARBA00022691"/>
    </source>
</evidence>
<feature type="domain" description="O-methyltransferase C-terminal" evidence="5">
    <location>
        <begin position="189"/>
        <end position="385"/>
    </location>
</feature>
<dbReference type="InterPro" id="IPR012967">
    <property type="entry name" value="COMT_dimerisation"/>
</dbReference>
<evidence type="ECO:0000259" key="6">
    <source>
        <dbReference type="Pfam" id="PF08100"/>
    </source>
</evidence>
<keyword evidence="3" id="KW-0949">S-adenosyl-L-methionine</keyword>
<dbReference type="Gene3D" id="3.40.50.150">
    <property type="entry name" value="Vaccinia Virus protein VP39"/>
    <property type="match status" value="1"/>
</dbReference>
<feature type="active site" description="Proton acceptor" evidence="4">
    <location>
        <position position="314"/>
    </location>
</feature>
<comment type="caution">
    <text evidence="7">The sequence shown here is derived from an EMBL/GenBank/DDBJ whole genome shotgun (WGS) entry which is preliminary data.</text>
</comment>
<feature type="domain" description="O-methyltransferase dimerisation" evidence="6">
    <location>
        <begin position="71"/>
        <end position="140"/>
    </location>
</feature>
<reference evidence="7" key="2">
    <citation type="journal article" date="2023" name="IMA Fungus">
        <title>Comparative genomic study of the Penicillium genus elucidates a diverse pangenome and 15 lateral gene transfer events.</title>
        <authorList>
            <person name="Petersen C."/>
            <person name="Sorensen T."/>
            <person name="Nielsen M.R."/>
            <person name="Sondergaard T.E."/>
            <person name="Sorensen J.L."/>
            <person name="Fitzpatrick D.A."/>
            <person name="Frisvad J.C."/>
            <person name="Nielsen K.L."/>
        </authorList>
    </citation>
    <scope>NUCLEOTIDE SEQUENCE</scope>
    <source>
        <strain evidence="7">IBT 21917</strain>
    </source>
</reference>
<dbReference type="GO" id="GO:0044550">
    <property type="term" value="P:secondary metabolite biosynthetic process"/>
    <property type="evidence" value="ECO:0007669"/>
    <property type="project" value="UniProtKB-ARBA"/>
</dbReference>
<dbReference type="PROSITE" id="PS51683">
    <property type="entry name" value="SAM_OMT_II"/>
    <property type="match status" value="1"/>
</dbReference>
<evidence type="ECO:0008006" key="9">
    <source>
        <dbReference type="Google" id="ProtNLM"/>
    </source>
</evidence>
<dbReference type="PIRSF" id="PIRSF005739">
    <property type="entry name" value="O-mtase"/>
    <property type="match status" value="1"/>
</dbReference>
<protein>
    <recommendedName>
        <fullName evidence="9">O-methyltransferase domain-containing protein</fullName>
    </recommendedName>
</protein>
<dbReference type="Pfam" id="PF00891">
    <property type="entry name" value="Methyltransf_2"/>
    <property type="match status" value="1"/>
</dbReference>
<name>A0A9W9HTN0_9EURO</name>
<dbReference type="SUPFAM" id="SSF53335">
    <property type="entry name" value="S-adenosyl-L-methionine-dependent methyltransferases"/>
    <property type="match status" value="1"/>
</dbReference>
<dbReference type="InterPro" id="IPR001077">
    <property type="entry name" value="COMT_C"/>
</dbReference>
<dbReference type="PANTHER" id="PTHR43712:SF1">
    <property type="entry name" value="HYPOTHETICAL O-METHYLTRANSFERASE (EUROFUNG)-RELATED"/>
    <property type="match status" value="1"/>
</dbReference>
<proteinExistence type="predicted"/>
<keyword evidence="8" id="KW-1185">Reference proteome</keyword>
<dbReference type="PANTHER" id="PTHR43712">
    <property type="entry name" value="PUTATIVE (AFU_ORTHOLOGUE AFUA_4G14580)-RELATED"/>
    <property type="match status" value="1"/>
</dbReference>
<dbReference type="GO" id="GO:0008171">
    <property type="term" value="F:O-methyltransferase activity"/>
    <property type="evidence" value="ECO:0007669"/>
    <property type="project" value="InterPro"/>
</dbReference>
<reference evidence="7" key="1">
    <citation type="submission" date="2022-11" db="EMBL/GenBank/DDBJ databases">
        <authorList>
            <person name="Petersen C."/>
        </authorList>
    </citation>
    <scope>NUCLEOTIDE SEQUENCE</scope>
    <source>
        <strain evidence="7">IBT 21917</strain>
    </source>
</reference>
<keyword evidence="2" id="KW-0808">Transferase</keyword>
<evidence type="ECO:0000259" key="5">
    <source>
        <dbReference type="Pfam" id="PF00891"/>
    </source>
</evidence>
<accession>A0A9W9HTN0</accession>
<gene>
    <name evidence="7" type="ORF">N7492_008743</name>
</gene>
<dbReference type="InterPro" id="IPR036390">
    <property type="entry name" value="WH_DNA-bd_sf"/>
</dbReference>
<evidence type="ECO:0000313" key="7">
    <source>
        <dbReference type="EMBL" id="KAJ5155940.1"/>
    </source>
</evidence>
<evidence type="ECO:0000256" key="2">
    <source>
        <dbReference type="ARBA" id="ARBA00022679"/>
    </source>
</evidence>